<proteinExistence type="predicted"/>
<gene>
    <name evidence="2" type="ORF">H8S07_08540</name>
</gene>
<name>A0ABR7EXS9_9FIRM</name>
<accession>A0ABR7EXS9</accession>
<dbReference type="RefSeq" id="WP_186855860.1">
    <property type="nucleotide sequence ID" value="NZ_JACOOY010000009.1"/>
</dbReference>
<dbReference type="PANTHER" id="PTHR22916">
    <property type="entry name" value="GLYCOSYLTRANSFERASE"/>
    <property type="match status" value="1"/>
</dbReference>
<comment type="caution">
    <text evidence="2">The sequence shown here is derived from an EMBL/GenBank/DDBJ whole genome shotgun (WGS) entry which is preliminary data.</text>
</comment>
<dbReference type="Pfam" id="PF00535">
    <property type="entry name" value="Glycos_transf_2"/>
    <property type="match status" value="1"/>
</dbReference>
<feature type="domain" description="Glycosyltransferase 2-like" evidence="1">
    <location>
        <begin position="31"/>
        <end position="184"/>
    </location>
</feature>
<dbReference type="CDD" id="cd00761">
    <property type="entry name" value="Glyco_tranf_GTA_type"/>
    <property type="match status" value="1"/>
</dbReference>
<keyword evidence="3" id="KW-1185">Reference proteome</keyword>
<dbReference type="SUPFAM" id="SSF53448">
    <property type="entry name" value="Nucleotide-diphospho-sugar transferases"/>
    <property type="match status" value="1"/>
</dbReference>
<reference evidence="2 3" key="1">
    <citation type="submission" date="2020-08" db="EMBL/GenBank/DDBJ databases">
        <title>Genome public.</title>
        <authorList>
            <person name="Liu C."/>
            <person name="Sun Q."/>
        </authorList>
    </citation>
    <scope>NUCLEOTIDE SEQUENCE [LARGE SCALE GENOMIC DNA]</scope>
    <source>
        <strain evidence="2 3">NSJ-36</strain>
    </source>
</reference>
<evidence type="ECO:0000313" key="2">
    <source>
        <dbReference type="EMBL" id="MBC5665325.1"/>
    </source>
</evidence>
<dbReference type="Proteomes" id="UP000647235">
    <property type="component" value="Unassembled WGS sequence"/>
</dbReference>
<evidence type="ECO:0000313" key="3">
    <source>
        <dbReference type="Proteomes" id="UP000647235"/>
    </source>
</evidence>
<dbReference type="EMBL" id="JACOOY010000009">
    <property type="protein sequence ID" value="MBC5665325.1"/>
    <property type="molecule type" value="Genomic_DNA"/>
</dbReference>
<dbReference type="InterPro" id="IPR029044">
    <property type="entry name" value="Nucleotide-diphossugar_trans"/>
</dbReference>
<dbReference type="InterPro" id="IPR001173">
    <property type="entry name" value="Glyco_trans_2-like"/>
</dbReference>
<evidence type="ECO:0000259" key="1">
    <source>
        <dbReference type="Pfam" id="PF00535"/>
    </source>
</evidence>
<dbReference type="Gene3D" id="3.90.550.10">
    <property type="entry name" value="Spore Coat Polysaccharide Biosynthesis Protein SpsA, Chain A"/>
    <property type="match status" value="1"/>
</dbReference>
<protein>
    <submittedName>
        <fullName evidence="2">Glycosyltransferase family 2 protein</fullName>
    </submittedName>
</protein>
<dbReference type="PANTHER" id="PTHR22916:SF3">
    <property type="entry name" value="UDP-GLCNAC:BETAGAL BETA-1,3-N-ACETYLGLUCOSAMINYLTRANSFERASE-LIKE PROTEIN 1"/>
    <property type="match status" value="1"/>
</dbReference>
<organism evidence="2 3">
    <name type="scientific">Dorea hominis</name>
    <dbReference type="NCBI Taxonomy" id="2763040"/>
    <lineage>
        <taxon>Bacteria</taxon>
        <taxon>Bacillati</taxon>
        <taxon>Bacillota</taxon>
        <taxon>Clostridia</taxon>
        <taxon>Lachnospirales</taxon>
        <taxon>Lachnospiraceae</taxon>
        <taxon>Dorea</taxon>
    </lineage>
</organism>
<sequence>MNRSRDKNEDKKMIQVNNVREESGEHVPKVSVIIPFHNAQSHLEEMMDSVEAQTFREIEILCVSDGSEDDSIKIIRERMEKDPRIHLIEQEKHNAGVARNKGLECAVGKYVVFWDADDRFHPKALEELYHKSEQVQADICVCEVCEFRGDGKLYETGGYLQKDKLPEKDPFNKYDIPGDIFGFASNMLWNKMLRRAFIVENEITFQDIRQGNDTAFVMQAMYHAERITTVSKELAYYRMNNPGSLTSQASETWKCPFESYRYTWEQLKKQDDFALVEKSFRNKMIRGLFRSLNIQTSFAAYQELYDFLKEEGMHAVDLEDVTEDMVEEPWMYADLMRMKSMSAGDFLLCKATERMNDRDQLKYTLRRVRRRLAFLLALNEKIKRLKKKIKGKSKKSIDEEGNR</sequence>